<organism evidence="1 2">
    <name type="scientific">Sinorhizobium saheli</name>
    <dbReference type="NCBI Taxonomy" id="36856"/>
    <lineage>
        <taxon>Bacteria</taxon>
        <taxon>Pseudomonadati</taxon>
        <taxon>Pseudomonadota</taxon>
        <taxon>Alphaproteobacteria</taxon>
        <taxon>Hyphomicrobiales</taxon>
        <taxon>Rhizobiaceae</taxon>
        <taxon>Sinorhizobium/Ensifer group</taxon>
        <taxon>Sinorhizobium</taxon>
    </lineage>
</organism>
<evidence type="ECO:0000313" key="2">
    <source>
        <dbReference type="Proteomes" id="UP000078507"/>
    </source>
</evidence>
<dbReference type="Proteomes" id="UP000078507">
    <property type="component" value="Unassembled WGS sequence"/>
</dbReference>
<name>A0A178YSR5_SINSA</name>
<reference evidence="1 2" key="1">
    <citation type="submission" date="2015-11" db="EMBL/GenBank/DDBJ databases">
        <title>Ensifer anhuiense sp. nov., an effective nitrogen fixation bacterium with Glycine soja.</title>
        <authorList>
            <person name="Yan H."/>
            <person name="Chen W."/>
        </authorList>
    </citation>
    <scope>NUCLEOTIDE SEQUENCE [LARGE SCALE GENOMIC DNA]</scope>
    <source>
        <strain evidence="1 2">LMG 7837</strain>
    </source>
</reference>
<dbReference type="AlphaFoldDB" id="A0A178YSR5"/>
<gene>
    <name evidence="1" type="ORF">ATB98_03230</name>
</gene>
<accession>A0A178YSR5</accession>
<protein>
    <submittedName>
        <fullName evidence="1">Uncharacterized protein</fullName>
    </submittedName>
</protein>
<keyword evidence="2" id="KW-1185">Reference proteome</keyword>
<evidence type="ECO:0000313" key="1">
    <source>
        <dbReference type="EMBL" id="OAP49795.1"/>
    </source>
</evidence>
<sequence>MTAGEETLKPQRIDARALPVALCLLASLGLWLLGTLAEDLSGQVASLYELQATLKRDAVVSVFAGK</sequence>
<proteinExistence type="predicted"/>
<comment type="caution">
    <text evidence="1">The sequence shown here is derived from an EMBL/GenBank/DDBJ whole genome shotgun (WGS) entry which is preliminary data.</text>
</comment>
<dbReference type="EMBL" id="LNQB01000051">
    <property type="protein sequence ID" value="OAP49795.1"/>
    <property type="molecule type" value="Genomic_DNA"/>
</dbReference>